<accession>A0A8X7CBT1</accession>
<evidence type="ECO:0000313" key="1">
    <source>
        <dbReference type="EMBL" id="GFY65614.1"/>
    </source>
</evidence>
<dbReference type="EMBL" id="BMAV01015580">
    <property type="protein sequence ID" value="GFY65614.1"/>
    <property type="molecule type" value="Genomic_DNA"/>
</dbReference>
<evidence type="ECO:0000313" key="2">
    <source>
        <dbReference type="Proteomes" id="UP000886998"/>
    </source>
</evidence>
<protein>
    <submittedName>
        <fullName evidence="1">Uncharacterized protein</fullName>
    </submittedName>
</protein>
<name>A0A8X7CBT1_9ARAC</name>
<reference evidence="1" key="1">
    <citation type="submission" date="2020-08" db="EMBL/GenBank/DDBJ databases">
        <title>Multicomponent nature underlies the extraordinary mechanical properties of spider dragline silk.</title>
        <authorList>
            <person name="Kono N."/>
            <person name="Nakamura H."/>
            <person name="Mori M."/>
            <person name="Yoshida Y."/>
            <person name="Ohtoshi R."/>
            <person name="Malay A.D."/>
            <person name="Moran D.A.P."/>
            <person name="Tomita M."/>
            <person name="Numata K."/>
            <person name="Arakawa K."/>
        </authorList>
    </citation>
    <scope>NUCLEOTIDE SEQUENCE</scope>
</reference>
<gene>
    <name evidence="1" type="ORF">TNIN_224391</name>
</gene>
<organism evidence="1 2">
    <name type="scientific">Trichonephila inaurata madagascariensis</name>
    <dbReference type="NCBI Taxonomy" id="2747483"/>
    <lineage>
        <taxon>Eukaryota</taxon>
        <taxon>Metazoa</taxon>
        <taxon>Ecdysozoa</taxon>
        <taxon>Arthropoda</taxon>
        <taxon>Chelicerata</taxon>
        <taxon>Arachnida</taxon>
        <taxon>Araneae</taxon>
        <taxon>Araneomorphae</taxon>
        <taxon>Entelegynae</taxon>
        <taxon>Araneoidea</taxon>
        <taxon>Nephilidae</taxon>
        <taxon>Trichonephila</taxon>
        <taxon>Trichonephila inaurata</taxon>
    </lineage>
</organism>
<comment type="caution">
    <text evidence="1">The sequence shown here is derived from an EMBL/GenBank/DDBJ whole genome shotgun (WGS) entry which is preliminary data.</text>
</comment>
<dbReference type="Proteomes" id="UP000886998">
    <property type="component" value="Unassembled WGS sequence"/>
</dbReference>
<dbReference type="AlphaFoldDB" id="A0A8X7CBT1"/>
<sequence>MDIKELCFLNKIYCEILVFSDCTVDFKKPYENLFNPLEIIVSSSAPLKTLFYARYRSSLGRNFRVYFLALAENQIRTWKNPFGGCWKNSLDVPGAFC</sequence>
<keyword evidence="2" id="KW-1185">Reference proteome</keyword>
<proteinExistence type="predicted"/>